<accession>A0ABT9PQZ0</accession>
<reference evidence="1 2" key="1">
    <citation type="submission" date="2023-07" db="EMBL/GenBank/DDBJ databases">
        <title>Sorghum-associated microbial communities from plants grown in Nebraska, USA.</title>
        <authorList>
            <person name="Schachtman D."/>
        </authorList>
    </citation>
    <scope>NUCLEOTIDE SEQUENCE [LARGE SCALE GENOMIC DNA]</scope>
    <source>
        <strain evidence="1 2">DS1307</strain>
    </source>
</reference>
<evidence type="ECO:0000313" key="1">
    <source>
        <dbReference type="EMBL" id="MDP9836875.1"/>
    </source>
</evidence>
<dbReference type="EMBL" id="JAUSRF010000004">
    <property type="protein sequence ID" value="MDP9836875.1"/>
    <property type="molecule type" value="Genomic_DNA"/>
</dbReference>
<evidence type="ECO:0008006" key="3">
    <source>
        <dbReference type="Google" id="ProtNLM"/>
    </source>
</evidence>
<keyword evidence="2" id="KW-1185">Reference proteome</keyword>
<proteinExistence type="predicted"/>
<evidence type="ECO:0000313" key="2">
    <source>
        <dbReference type="Proteomes" id="UP001241472"/>
    </source>
</evidence>
<comment type="caution">
    <text evidence="1">The sequence shown here is derived from an EMBL/GenBank/DDBJ whole genome shotgun (WGS) entry which is preliminary data.</text>
</comment>
<sequence length="78" mass="9033">MMKRKTECVFMRFIGMATKLLYVAVFQKYLIAEHDTAVADRYRRRPGDDRFDRMAVRGAERTDSAIVAASEDKGKRTL</sequence>
<gene>
    <name evidence="1" type="ORF">J2T09_001620</name>
</gene>
<protein>
    <recommendedName>
        <fullName evidence="3">Secreted protein</fullName>
    </recommendedName>
</protein>
<name>A0ABT9PQZ0_9HYPH</name>
<dbReference type="Proteomes" id="UP001241472">
    <property type="component" value="Unassembled WGS sequence"/>
</dbReference>
<organism evidence="1 2">
    <name type="scientific">Neorhizobium huautlense</name>
    <dbReference type="NCBI Taxonomy" id="67774"/>
    <lineage>
        <taxon>Bacteria</taxon>
        <taxon>Pseudomonadati</taxon>
        <taxon>Pseudomonadota</taxon>
        <taxon>Alphaproteobacteria</taxon>
        <taxon>Hyphomicrobiales</taxon>
        <taxon>Rhizobiaceae</taxon>
        <taxon>Rhizobium/Agrobacterium group</taxon>
        <taxon>Neorhizobium</taxon>
    </lineage>
</organism>